<keyword evidence="1" id="KW-0732">Signal</keyword>
<reference evidence="4" key="1">
    <citation type="submission" date="2016-10" db="EMBL/GenBank/DDBJ databases">
        <authorList>
            <person name="Varghese N."/>
            <person name="Submissions S."/>
        </authorList>
    </citation>
    <scope>NUCLEOTIDE SEQUENCE [LARGE SCALE GENOMIC DNA]</scope>
    <source>
        <strain evidence="4">DSM 23439</strain>
    </source>
</reference>
<evidence type="ECO:0000313" key="4">
    <source>
        <dbReference type="Proteomes" id="UP000199046"/>
    </source>
</evidence>
<evidence type="ECO:0000256" key="1">
    <source>
        <dbReference type="SAM" id="SignalP"/>
    </source>
</evidence>
<dbReference type="SUPFAM" id="SSF50891">
    <property type="entry name" value="Cyclophilin-like"/>
    <property type="match status" value="1"/>
</dbReference>
<accession>A0A1I1G4H0</accession>
<dbReference type="Proteomes" id="UP000199046">
    <property type="component" value="Unassembled WGS sequence"/>
</dbReference>
<feature type="chain" id="PRO_5011481033" description="Cyclophilin-like domain-containing protein" evidence="1">
    <location>
        <begin position="25"/>
        <end position="152"/>
    </location>
</feature>
<dbReference type="STRING" id="402385.SAMN05421848_0408"/>
<dbReference type="Pfam" id="PF18050">
    <property type="entry name" value="Cyclophil_like2"/>
    <property type="match status" value="1"/>
</dbReference>
<dbReference type="Gene3D" id="2.40.100.20">
    <property type="match status" value="1"/>
</dbReference>
<feature type="signal peptide" evidence="1">
    <location>
        <begin position="1"/>
        <end position="24"/>
    </location>
</feature>
<name>A0A1I1G4H0_9GAMM</name>
<organism evidence="3 4">
    <name type="scientific">Kushneria avicenniae</name>
    <dbReference type="NCBI Taxonomy" id="402385"/>
    <lineage>
        <taxon>Bacteria</taxon>
        <taxon>Pseudomonadati</taxon>
        <taxon>Pseudomonadota</taxon>
        <taxon>Gammaproteobacteria</taxon>
        <taxon>Oceanospirillales</taxon>
        <taxon>Halomonadaceae</taxon>
        <taxon>Kushneria</taxon>
    </lineage>
</organism>
<dbReference type="InterPro" id="IPR029000">
    <property type="entry name" value="Cyclophilin-like_dom_sf"/>
</dbReference>
<keyword evidence="4" id="KW-1185">Reference proteome</keyword>
<dbReference type="AlphaFoldDB" id="A0A1I1G4H0"/>
<dbReference type="EMBL" id="FOLY01000001">
    <property type="protein sequence ID" value="SFC06401.1"/>
    <property type="molecule type" value="Genomic_DNA"/>
</dbReference>
<evidence type="ECO:0000313" key="3">
    <source>
        <dbReference type="EMBL" id="SFC06401.1"/>
    </source>
</evidence>
<proteinExistence type="predicted"/>
<sequence>MRLVRAHLNALGIAMMLIPGIALSANPDTMEKTHTMNIVFDAGDQQIPATLEDSAAGRAFADMLPLTLELEDFGGGVEKIADLPTSLPDETASKGMKPAAGDITYYAPWGNLAIFRKGFKHASGLVRLGQFDADFSAIDRSGPIEVTIKRAE</sequence>
<protein>
    <recommendedName>
        <fullName evidence="2">Cyclophilin-like domain-containing protein</fullName>
    </recommendedName>
</protein>
<evidence type="ECO:0000259" key="2">
    <source>
        <dbReference type="Pfam" id="PF18050"/>
    </source>
</evidence>
<feature type="domain" description="Cyclophilin-like" evidence="2">
    <location>
        <begin position="41"/>
        <end position="149"/>
    </location>
</feature>
<dbReference type="InterPro" id="IPR041183">
    <property type="entry name" value="Cyclophilin-like"/>
</dbReference>
<gene>
    <name evidence="3" type="ORF">SAMN05421848_0408</name>
</gene>
<dbReference type="RefSeq" id="WP_217639620.1">
    <property type="nucleotide sequence ID" value="NZ_FOLY01000001.1"/>
</dbReference>